<gene>
    <name evidence="1" type="ORF">EZS28_011973</name>
</gene>
<evidence type="ECO:0000313" key="1">
    <source>
        <dbReference type="EMBL" id="KAA6392498.1"/>
    </source>
</evidence>
<evidence type="ECO:0000313" key="2">
    <source>
        <dbReference type="Proteomes" id="UP000324800"/>
    </source>
</evidence>
<protein>
    <submittedName>
        <fullName evidence="1">Uncharacterized protein</fullName>
    </submittedName>
</protein>
<dbReference type="Proteomes" id="UP000324800">
    <property type="component" value="Unassembled WGS sequence"/>
</dbReference>
<comment type="caution">
    <text evidence="1">The sequence shown here is derived from an EMBL/GenBank/DDBJ whole genome shotgun (WGS) entry which is preliminary data.</text>
</comment>
<accession>A0A5J4WC15</accession>
<reference evidence="1 2" key="1">
    <citation type="submission" date="2019-03" db="EMBL/GenBank/DDBJ databases">
        <title>Single cell metagenomics reveals metabolic interactions within the superorganism composed of flagellate Streblomastix strix and complex community of Bacteroidetes bacteria on its surface.</title>
        <authorList>
            <person name="Treitli S.C."/>
            <person name="Kolisko M."/>
            <person name="Husnik F."/>
            <person name="Keeling P."/>
            <person name="Hampl V."/>
        </authorList>
    </citation>
    <scope>NUCLEOTIDE SEQUENCE [LARGE SCALE GENOMIC DNA]</scope>
    <source>
        <strain evidence="1">ST1C</strain>
    </source>
</reference>
<dbReference type="EMBL" id="SNRW01002522">
    <property type="protein sequence ID" value="KAA6392498.1"/>
    <property type="molecule type" value="Genomic_DNA"/>
</dbReference>
<organism evidence="1 2">
    <name type="scientific">Streblomastix strix</name>
    <dbReference type="NCBI Taxonomy" id="222440"/>
    <lineage>
        <taxon>Eukaryota</taxon>
        <taxon>Metamonada</taxon>
        <taxon>Preaxostyla</taxon>
        <taxon>Oxymonadida</taxon>
        <taxon>Streblomastigidae</taxon>
        <taxon>Streblomastix</taxon>
    </lineage>
</organism>
<dbReference type="AlphaFoldDB" id="A0A5J4WC15"/>
<name>A0A5J4WC15_9EUKA</name>
<sequence>MRYLVQSFIIMQHLNVARSLSRISSFANSVVTECRIEYADAHIIFSSLNSFVSCRLMSFVVSATGPEARCPYCLKEVFDHYLSFSVSSPEFSLMIQRKGI</sequence>
<proteinExistence type="predicted"/>